<dbReference type="InterPro" id="IPR056739">
    <property type="entry name" value="NfeD_membrane"/>
</dbReference>
<dbReference type="PANTHER" id="PTHR33507:SF3">
    <property type="entry name" value="INNER MEMBRANE PROTEIN YBBJ"/>
    <property type="match status" value="1"/>
</dbReference>
<feature type="transmembrane region" description="Helical" evidence="5">
    <location>
        <begin position="222"/>
        <end position="245"/>
    </location>
</feature>
<evidence type="ECO:0000313" key="10">
    <source>
        <dbReference type="EMBL" id="MEI5986208.1"/>
    </source>
</evidence>
<feature type="signal peptide" evidence="6">
    <location>
        <begin position="1"/>
        <end position="24"/>
    </location>
</feature>
<dbReference type="InterPro" id="IPR002810">
    <property type="entry name" value="NfeD-like_C"/>
</dbReference>
<evidence type="ECO:0000256" key="2">
    <source>
        <dbReference type="ARBA" id="ARBA00022692"/>
    </source>
</evidence>
<evidence type="ECO:0000259" key="7">
    <source>
        <dbReference type="Pfam" id="PF01957"/>
    </source>
</evidence>
<proteinExistence type="predicted"/>
<dbReference type="CDD" id="cd07021">
    <property type="entry name" value="Clp_protease_NfeD_like"/>
    <property type="match status" value="1"/>
</dbReference>
<protein>
    <submittedName>
        <fullName evidence="10">NfeD family protein</fullName>
    </submittedName>
</protein>
<feature type="domain" description="NfeD integral membrane" evidence="8">
    <location>
        <begin position="231"/>
        <end position="357"/>
    </location>
</feature>
<feature type="transmembrane region" description="Helical" evidence="5">
    <location>
        <begin position="252"/>
        <end position="272"/>
    </location>
</feature>
<name>A0ABU8I9M9_9SPHI</name>
<dbReference type="InterPro" id="IPR029045">
    <property type="entry name" value="ClpP/crotonase-like_dom_sf"/>
</dbReference>
<dbReference type="InterPro" id="IPR052165">
    <property type="entry name" value="Membrane_assoc_protease"/>
</dbReference>
<dbReference type="Pfam" id="PF24961">
    <property type="entry name" value="NfeD_membrane"/>
    <property type="match status" value="1"/>
</dbReference>
<keyword evidence="6" id="KW-0732">Signal</keyword>
<sequence length="450" mass="48988">MNKFTKYILGILVLCILNVFSSSAQSVYSVQIKEDIGPNSWRTLKNAIREAKKSDVDYLFLELNTFGGALNFADSMRSNLLNENKFKSIVFVHHNAASAGALISLAADYIYMSPGGSIGAASVVNQSGEVLPEKYQSYMRGLMRATAEAKGRDPKVAEAFVDPSISIPELKEDGKLLTLTTAEAVKIGLAKKEAKSDVDIFSDLGIIKPAVQHHTLTWVDHLIAFLINPLVSGILIIGIIAGIYFEMQTPGIGFALLVAIVCGALFFAPLYLQGLADHWEIAIFILGVILIALEIFVIPGFGVAGIAGIILMLCGLAFSMVANDYLDFKLTQPGLLMNSFIIVVGAMVLAIVLMVIFGKNLLESSTFKKLVLEDEQRAESGYTSSVTKTNMIDKVGVAKTVLRPAGKIEIDNVWYDAVALDGFIDAGDEIYVEKHENYNLFVRRTSERKG</sequence>
<dbReference type="SUPFAM" id="SSF52096">
    <property type="entry name" value="ClpP/crotonase"/>
    <property type="match status" value="1"/>
</dbReference>
<evidence type="ECO:0000259" key="9">
    <source>
        <dbReference type="Pfam" id="PF25145"/>
    </source>
</evidence>
<keyword evidence="4 5" id="KW-0472">Membrane</keyword>
<accession>A0ABU8I9M9</accession>
<comment type="caution">
    <text evidence="10">The sequence shown here is derived from an EMBL/GenBank/DDBJ whole genome shotgun (WGS) entry which is preliminary data.</text>
</comment>
<feature type="chain" id="PRO_5045687748" evidence="6">
    <location>
        <begin position="25"/>
        <end position="450"/>
    </location>
</feature>
<reference evidence="10 11" key="1">
    <citation type="submission" date="2024-01" db="EMBL/GenBank/DDBJ databases">
        <title>Sphingobacterium tenebrionis sp. nov., a novel endophyte isolated from tenebrio molitor intestines.</title>
        <authorList>
            <person name="Zhang C."/>
        </authorList>
    </citation>
    <scope>NUCLEOTIDE SEQUENCE [LARGE SCALE GENOMIC DNA]</scope>
    <source>
        <strain evidence="10 11">PU5-4</strain>
    </source>
</reference>
<evidence type="ECO:0000313" key="11">
    <source>
        <dbReference type="Proteomes" id="UP001363035"/>
    </source>
</evidence>
<keyword evidence="2 5" id="KW-0812">Transmembrane</keyword>
<dbReference type="Gene3D" id="2.40.50.140">
    <property type="entry name" value="Nucleic acid-binding proteins"/>
    <property type="match status" value="1"/>
</dbReference>
<dbReference type="Proteomes" id="UP001363035">
    <property type="component" value="Unassembled WGS sequence"/>
</dbReference>
<feature type="transmembrane region" description="Helical" evidence="5">
    <location>
        <begin position="335"/>
        <end position="358"/>
    </location>
</feature>
<comment type="subcellular location">
    <subcellularLocation>
        <location evidence="1">Membrane</location>
        <topology evidence="1">Multi-pass membrane protein</topology>
    </subcellularLocation>
</comment>
<dbReference type="EMBL" id="JAYLLN010000048">
    <property type="protein sequence ID" value="MEI5986208.1"/>
    <property type="molecule type" value="Genomic_DNA"/>
</dbReference>
<evidence type="ECO:0000256" key="6">
    <source>
        <dbReference type="SAM" id="SignalP"/>
    </source>
</evidence>
<dbReference type="Pfam" id="PF01957">
    <property type="entry name" value="NfeD"/>
    <property type="match status" value="1"/>
</dbReference>
<gene>
    <name evidence="10" type="ORF">VJ786_14990</name>
</gene>
<feature type="transmembrane region" description="Helical" evidence="5">
    <location>
        <begin position="278"/>
        <end position="296"/>
    </location>
</feature>
<dbReference type="InterPro" id="IPR056738">
    <property type="entry name" value="NfeD1b_N"/>
</dbReference>
<dbReference type="RefSeq" id="WP_099366573.1">
    <property type="nucleotide sequence ID" value="NZ_JAYLLN010000048.1"/>
</dbReference>
<dbReference type="Pfam" id="PF25145">
    <property type="entry name" value="NfeD1b_N"/>
    <property type="match status" value="1"/>
</dbReference>
<evidence type="ECO:0000256" key="4">
    <source>
        <dbReference type="ARBA" id="ARBA00023136"/>
    </source>
</evidence>
<dbReference type="PANTHER" id="PTHR33507">
    <property type="entry name" value="INNER MEMBRANE PROTEIN YBBJ"/>
    <property type="match status" value="1"/>
</dbReference>
<organism evidence="10 11">
    <name type="scientific">Sphingobacterium tenebrionis</name>
    <dbReference type="NCBI Taxonomy" id="3111775"/>
    <lineage>
        <taxon>Bacteria</taxon>
        <taxon>Pseudomonadati</taxon>
        <taxon>Bacteroidota</taxon>
        <taxon>Sphingobacteriia</taxon>
        <taxon>Sphingobacteriales</taxon>
        <taxon>Sphingobacteriaceae</taxon>
        <taxon>Sphingobacterium</taxon>
    </lineage>
</organism>
<dbReference type="InterPro" id="IPR012340">
    <property type="entry name" value="NA-bd_OB-fold"/>
</dbReference>
<evidence type="ECO:0000256" key="5">
    <source>
        <dbReference type="SAM" id="Phobius"/>
    </source>
</evidence>
<feature type="transmembrane region" description="Helical" evidence="5">
    <location>
        <begin position="303"/>
        <end position="323"/>
    </location>
</feature>
<keyword evidence="11" id="KW-1185">Reference proteome</keyword>
<feature type="domain" description="NfeD-like C-terminal" evidence="7">
    <location>
        <begin position="390"/>
        <end position="444"/>
    </location>
</feature>
<dbReference type="Gene3D" id="3.90.226.10">
    <property type="entry name" value="2-enoyl-CoA Hydratase, Chain A, domain 1"/>
    <property type="match status" value="1"/>
</dbReference>
<evidence type="ECO:0000259" key="8">
    <source>
        <dbReference type="Pfam" id="PF24961"/>
    </source>
</evidence>
<keyword evidence="3 5" id="KW-1133">Transmembrane helix</keyword>
<feature type="domain" description="NfeD1b N-terminal" evidence="9">
    <location>
        <begin position="27"/>
        <end position="212"/>
    </location>
</feature>
<evidence type="ECO:0000256" key="3">
    <source>
        <dbReference type="ARBA" id="ARBA00022989"/>
    </source>
</evidence>
<evidence type="ECO:0000256" key="1">
    <source>
        <dbReference type="ARBA" id="ARBA00004141"/>
    </source>
</evidence>